<evidence type="ECO:0000313" key="2">
    <source>
        <dbReference type="Proteomes" id="UP000271974"/>
    </source>
</evidence>
<accession>A0A433SWF9</accession>
<protein>
    <recommendedName>
        <fullName evidence="3">RNA transcription, translation and transport factor protein</fullName>
    </recommendedName>
</protein>
<dbReference type="InterPro" id="IPR019265">
    <property type="entry name" value="RTRAF"/>
</dbReference>
<dbReference type="Proteomes" id="UP000271974">
    <property type="component" value="Unassembled WGS sequence"/>
</dbReference>
<dbReference type="STRING" id="188477.A0A433SWF9"/>
<dbReference type="EMBL" id="RQTK01000915">
    <property type="protein sequence ID" value="RUS73633.1"/>
    <property type="molecule type" value="Genomic_DNA"/>
</dbReference>
<dbReference type="Pfam" id="PF10036">
    <property type="entry name" value="RLL"/>
    <property type="match status" value="1"/>
</dbReference>
<comment type="caution">
    <text evidence="1">The sequence shown here is derived from an EMBL/GenBank/DDBJ whole genome shotgun (WGS) entry which is preliminary data.</text>
</comment>
<proteinExistence type="predicted"/>
<dbReference type="OrthoDB" id="514167at2759"/>
<dbReference type="AlphaFoldDB" id="A0A433SWF9"/>
<reference evidence="1 2" key="1">
    <citation type="submission" date="2019-01" db="EMBL/GenBank/DDBJ databases">
        <title>A draft genome assembly of the solar-powered sea slug Elysia chlorotica.</title>
        <authorList>
            <person name="Cai H."/>
            <person name="Li Q."/>
            <person name="Fang X."/>
            <person name="Li J."/>
            <person name="Curtis N.E."/>
            <person name="Altenburger A."/>
            <person name="Shibata T."/>
            <person name="Feng M."/>
            <person name="Maeda T."/>
            <person name="Schwartz J.A."/>
            <person name="Shigenobu S."/>
            <person name="Lundholm N."/>
            <person name="Nishiyama T."/>
            <person name="Yang H."/>
            <person name="Hasebe M."/>
            <person name="Li S."/>
            <person name="Pierce S.K."/>
            <person name="Wang J."/>
        </authorList>
    </citation>
    <scope>NUCLEOTIDE SEQUENCE [LARGE SCALE GENOMIC DNA]</scope>
    <source>
        <strain evidence="1">EC2010</strain>
        <tissue evidence="1">Whole organism of an adult</tissue>
    </source>
</reference>
<gene>
    <name evidence="1" type="ORF">EGW08_018606</name>
</gene>
<organism evidence="1 2">
    <name type="scientific">Elysia chlorotica</name>
    <name type="common">Eastern emerald elysia</name>
    <name type="synonym">Sea slug</name>
    <dbReference type="NCBI Taxonomy" id="188477"/>
    <lineage>
        <taxon>Eukaryota</taxon>
        <taxon>Metazoa</taxon>
        <taxon>Spiralia</taxon>
        <taxon>Lophotrochozoa</taxon>
        <taxon>Mollusca</taxon>
        <taxon>Gastropoda</taxon>
        <taxon>Heterobranchia</taxon>
        <taxon>Euthyneura</taxon>
        <taxon>Panpulmonata</taxon>
        <taxon>Sacoglossa</taxon>
        <taxon>Placobranchoidea</taxon>
        <taxon>Plakobranchidae</taxon>
        <taxon>Elysia</taxon>
    </lineage>
</organism>
<sequence length="150" mass="17400">MILWLEDQKIRHYKIEDRAGLRNVDSSDEWNAAFQDYVKSLNSPFSIKQRGPVLDWLLGFAVRLEYGDNVEKYSNITPEKFLGRQSQNTGQSSNPLENLDFNDPQFKAGVTSLSMMLKIPPHENHLEMLKVNTVSFVYLSNCLLCCRFFF</sequence>
<evidence type="ECO:0000313" key="1">
    <source>
        <dbReference type="EMBL" id="RUS73633.1"/>
    </source>
</evidence>
<feature type="non-terminal residue" evidence="1">
    <location>
        <position position="150"/>
    </location>
</feature>
<dbReference type="PANTHER" id="PTHR15924">
    <property type="entry name" value="CLE"/>
    <property type="match status" value="1"/>
</dbReference>
<name>A0A433SWF9_ELYCH</name>
<evidence type="ECO:0008006" key="3">
    <source>
        <dbReference type="Google" id="ProtNLM"/>
    </source>
</evidence>
<keyword evidence="2" id="KW-1185">Reference proteome</keyword>